<evidence type="ECO:0000256" key="3">
    <source>
        <dbReference type="ARBA" id="ARBA00022980"/>
    </source>
</evidence>
<keyword evidence="7" id="KW-0699">rRNA-binding</keyword>
<dbReference type="CDD" id="cd05797">
    <property type="entry name" value="Ribosomal_L10"/>
    <property type="match status" value="1"/>
</dbReference>
<keyword evidence="3 7" id="KW-0689">Ribosomal protein</keyword>
<accession>A0A8H9KTF9</accession>
<dbReference type="PROSITE" id="PS01109">
    <property type="entry name" value="RIBOSOMAL_L10"/>
    <property type="match status" value="1"/>
</dbReference>
<dbReference type="Proteomes" id="UP000628079">
    <property type="component" value="Unassembled WGS sequence"/>
</dbReference>
<organism evidence="9 10">
    <name type="scientific">Knoellia flava</name>
    <dbReference type="NCBI Taxonomy" id="913969"/>
    <lineage>
        <taxon>Bacteria</taxon>
        <taxon>Bacillati</taxon>
        <taxon>Actinomycetota</taxon>
        <taxon>Actinomycetes</taxon>
        <taxon>Micrococcales</taxon>
        <taxon>Intrasporangiaceae</taxon>
        <taxon>Knoellia</taxon>
    </lineage>
</organism>
<sequence length="208" mass="21163">MSRADKSAAIAELAEKFRSSNAAVLTEYRGLSVAQITELRGALRGNATYAVVKNTLTELAAKEAGVTAFDGQLVGPSAIAFVEGDPVEAAKGLRDFAKANPLLVIKGGLLEGKALSAAEITKLADLESREVLLAKLAGAMNASLSKAVYLFAAPLSQTARVVDALRAKVEVEGPAAAAPAAEAVEETPAETAPAAEATEDVATGGDDA</sequence>
<dbReference type="GO" id="GO:0003735">
    <property type="term" value="F:structural constituent of ribosome"/>
    <property type="evidence" value="ECO:0007669"/>
    <property type="project" value="InterPro"/>
</dbReference>
<evidence type="ECO:0000256" key="1">
    <source>
        <dbReference type="ARBA" id="ARBA00002633"/>
    </source>
</evidence>
<dbReference type="PANTHER" id="PTHR11560">
    <property type="entry name" value="39S RIBOSOMAL PROTEIN L10, MITOCHONDRIAL"/>
    <property type="match status" value="1"/>
</dbReference>
<comment type="caution">
    <text evidence="9">The sequence shown here is derived from an EMBL/GenBank/DDBJ whole genome shotgun (WGS) entry which is preliminary data.</text>
</comment>
<evidence type="ECO:0000256" key="5">
    <source>
        <dbReference type="ARBA" id="ARBA00026025"/>
    </source>
</evidence>
<name>A0A8H9KTF9_9MICO</name>
<keyword evidence="7" id="KW-0694">RNA-binding</keyword>
<evidence type="ECO:0000256" key="4">
    <source>
        <dbReference type="ARBA" id="ARBA00023274"/>
    </source>
</evidence>
<dbReference type="Pfam" id="PF00466">
    <property type="entry name" value="Ribosomal_L10"/>
    <property type="match status" value="1"/>
</dbReference>
<comment type="function">
    <text evidence="1 7">Forms part of the ribosomal stalk, playing a central role in the interaction of the ribosome with GTP-bound translation factors.</text>
</comment>
<protein>
    <recommendedName>
        <fullName evidence="6 7">Large ribosomal subunit protein uL10</fullName>
    </recommendedName>
</protein>
<evidence type="ECO:0000313" key="9">
    <source>
        <dbReference type="EMBL" id="GGB73821.1"/>
    </source>
</evidence>
<feature type="region of interest" description="Disordered" evidence="8">
    <location>
        <begin position="175"/>
        <end position="208"/>
    </location>
</feature>
<dbReference type="Gene3D" id="3.30.70.1730">
    <property type="match status" value="1"/>
</dbReference>
<evidence type="ECO:0000256" key="6">
    <source>
        <dbReference type="ARBA" id="ARBA00035202"/>
    </source>
</evidence>
<comment type="subunit">
    <text evidence="5 7">Part of the ribosomal stalk of the 50S ribosomal subunit. The N-terminus interacts with L11 and the large rRNA to form the base of the stalk. The C-terminus forms an elongated spine to which L12 dimers bind in a sequential fashion forming a multimeric L10(L12)X complex.</text>
</comment>
<dbReference type="SUPFAM" id="SSF160369">
    <property type="entry name" value="Ribosomal protein L10-like"/>
    <property type="match status" value="1"/>
</dbReference>
<comment type="similarity">
    <text evidence="2 7">Belongs to the universal ribosomal protein uL10 family.</text>
</comment>
<reference evidence="9" key="2">
    <citation type="submission" date="2020-09" db="EMBL/GenBank/DDBJ databases">
        <authorList>
            <person name="Sun Q."/>
            <person name="Zhou Y."/>
        </authorList>
    </citation>
    <scope>NUCLEOTIDE SEQUENCE</scope>
    <source>
        <strain evidence="9">CGMCC 1.10749</strain>
    </source>
</reference>
<dbReference type="GO" id="GO:0015934">
    <property type="term" value="C:large ribosomal subunit"/>
    <property type="evidence" value="ECO:0007669"/>
    <property type="project" value="InterPro"/>
</dbReference>
<dbReference type="EMBL" id="BMEA01000001">
    <property type="protein sequence ID" value="GGB73821.1"/>
    <property type="molecule type" value="Genomic_DNA"/>
</dbReference>
<reference evidence="9" key="1">
    <citation type="journal article" date="2014" name="Int. J. Syst. Evol. Microbiol.">
        <title>Complete genome sequence of Corynebacterium casei LMG S-19264T (=DSM 44701T), isolated from a smear-ripened cheese.</title>
        <authorList>
            <consortium name="US DOE Joint Genome Institute (JGI-PGF)"/>
            <person name="Walter F."/>
            <person name="Albersmeier A."/>
            <person name="Kalinowski J."/>
            <person name="Ruckert C."/>
        </authorList>
    </citation>
    <scope>NUCLEOTIDE SEQUENCE</scope>
    <source>
        <strain evidence="9">CGMCC 1.10749</strain>
    </source>
</reference>
<evidence type="ECO:0000256" key="8">
    <source>
        <dbReference type="SAM" id="MobiDB-lite"/>
    </source>
</evidence>
<dbReference type="InterPro" id="IPR022973">
    <property type="entry name" value="Ribosomal_uL10_bac"/>
</dbReference>
<evidence type="ECO:0000256" key="2">
    <source>
        <dbReference type="ARBA" id="ARBA00008889"/>
    </source>
</evidence>
<dbReference type="InterPro" id="IPR001790">
    <property type="entry name" value="Ribosomal_uL10"/>
</dbReference>
<dbReference type="AlphaFoldDB" id="A0A8H9KTF9"/>
<dbReference type="GO" id="GO:0006412">
    <property type="term" value="P:translation"/>
    <property type="evidence" value="ECO:0007669"/>
    <property type="project" value="UniProtKB-UniRule"/>
</dbReference>
<dbReference type="Gene3D" id="6.10.250.290">
    <property type="match status" value="1"/>
</dbReference>
<dbReference type="GO" id="GO:0070180">
    <property type="term" value="F:large ribosomal subunit rRNA binding"/>
    <property type="evidence" value="ECO:0007669"/>
    <property type="project" value="UniProtKB-UniRule"/>
</dbReference>
<dbReference type="HAMAP" id="MF_00362">
    <property type="entry name" value="Ribosomal_uL10"/>
    <property type="match status" value="1"/>
</dbReference>
<proteinExistence type="inferred from homology"/>
<dbReference type="InterPro" id="IPR043141">
    <property type="entry name" value="Ribosomal_uL10-like_sf"/>
</dbReference>
<dbReference type="InterPro" id="IPR002363">
    <property type="entry name" value="Ribosomal_uL10_CS_bac"/>
</dbReference>
<feature type="compositionally biased region" description="Low complexity" evidence="8">
    <location>
        <begin position="189"/>
        <end position="208"/>
    </location>
</feature>
<evidence type="ECO:0000313" key="10">
    <source>
        <dbReference type="Proteomes" id="UP000628079"/>
    </source>
</evidence>
<dbReference type="NCBIfam" id="NF000955">
    <property type="entry name" value="PRK00099.1-1"/>
    <property type="match status" value="1"/>
</dbReference>
<keyword evidence="4 7" id="KW-0687">Ribonucleoprotein</keyword>
<dbReference type="RefSeq" id="WP_035946941.1">
    <property type="nucleotide sequence ID" value="NZ_BMEA01000001.1"/>
</dbReference>
<evidence type="ECO:0000256" key="7">
    <source>
        <dbReference type="HAMAP-Rule" id="MF_00362"/>
    </source>
</evidence>
<gene>
    <name evidence="7 9" type="primary">rplJ</name>
    <name evidence="9" type="ORF">GCM10011314_11620</name>
</gene>
<dbReference type="InterPro" id="IPR047865">
    <property type="entry name" value="Ribosomal_uL10_bac_type"/>
</dbReference>